<sequence length="1138" mass="127636">MFLRRTIRSFLILFLSVTSLLVMLNLLLSIYPEKIISYFLPENYSVTIEEMPSVFFPFYFTVSDLKVSSDKFSLSASKIDMKADYKSLMNSGRFISATIFDGRFRYSSSQETNNAGAIVIPDIFKEIRIYDTIVKYESDPVVITLNTNSLSFDGFSGVIKGDLAESSVSSDRAEQTFTGSVKARLPEQKELIVDHLKLNGKDFYVNIENGKFSEGKNYAVFDGAFDTEILNVFTKVDDGKLNIKGEYDSGKLSARAELRDIKVDNITAAGFIDVYGNIFEKLLFESGKLSINGMKISCKGSFMPESFDTKLSYRFDKQPVLFENKNYKVKLGGGDASITQNFSRFTGRFSVFSHEKYRINYSAKLRDNKIVIESAGLKSGETQLSGSGVFKNEKMSLDFSGDIVDNKDLRVHLDFRYHLKVDMKMTAAAGLMHLTGSYRNIIPSVLYNIPVKRVNGKIDITNRSLDFTANGKLDKGKVRITGSVSKNIQNYNIKAFSVPFNMILAYFKVNSDFDNTVTGNADILVKNARAEVNGDLYFNEPALLPPHNISYSYSDGVLNIDKLKLQGKSIVNAGFLNFKKNYLKGKIYLERFKYRDFPVLKDVSFFTHGEIDDPDVNLDFKIKPAEYFDNVSVSATGNLDNVAINAQSRQLSFNGTAYPLERSIKGKVDLKAIDFKGLKPGGSLLVTSSDLKKFLIKAERLSVDYKQYETQVSDFSMTYENKRLQNISGVIDSKYIKNAQVKNGSADKHKFSGDIYLDNASFLTFFLKSADASGRLNFIYPYEGYPELYGNAEIHGKLYSDFAKLRLRNIKADINFDNQSVNGQIEGSELDTTLSGNFQIPKYYKPLEGNAYLNTTNFYVEKYGFKGTLDIKGSYSGKERLVNADIVIKQAYYSHDEQIPDSADQEEKNGFPFKLNIDIQTAEPVLLQNKYVSGGLTLDLHVEKENLINITGRINAVNSQIMVGEGSFSVTKGYIRFMENSPPFLFVDASGENNFSDLRLKIKGFLPQYEVEVRSTDPSVSSDYTDTTSKIGEKQLLSRILGGMLLKDIVGITEKVVGISGIDVDINSRSFMGGQREYLAIGKRFSDRLRLRYMIGVSGEESFNSVIGEYTLLDWLNLFVYTTPNGGTGAGFSLLNGF</sequence>
<proteinExistence type="predicted"/>
<dbReference type="EMBL" id="VSIV01000117">
    <property type="protein sequence ID" value="TYB33674.1"/>
    <property type="molecule type" value="Genomic_DNA"/>
</dbReference>
<comment type="caution">
    <text evidence="1">The sequence shown here is derived from an EMBL/GenBank/DDBJ whole genome shotgun (WGS) entry which is preliminary data.</text>
</comment>
<name>A0A5D0MIW4_FLESI</name>
<organism evidence="1 2">
    <name type="scientific">Flexistipes sinusarabici</name>
    <dbReference type="NCBI Taxonomy" id="2352"/>
    <lineage>
        <taxon>Bacteria</taxon>
        <taxon>Pseudomonadati</taxon>
        <taxon>Deferribacterota</taxon>
        <taxon>Deferribacteres</taxon>
        <taxon>Deferribacterales</taxon>
        <taxon>Flexistipitaceae</taxon>
        <taxon>Flexistipes</taxon>
    </lineage>
</organism>
<reference evidence="1 2" key="1">
    <citation type="submission" date="2019-08" db="EMBL/GenBank/DDBJ databases">
        <title>Genomic characterization of a novel candidate phylum (ARYD3) from a high temperature, high salinity tertiary oil reservoir in north central Oklahoma, USA.</title>
        <authorList>
            <person name="Youssef N.H."/>
            <person name="Yadav A."/>
            <person name="Elshahed M.S."/>
        </authorList>
    </citation>
    <scope>NUCLEOTIDE SEQUENCE [LARGE SCALE GENOMIC DNA]</scope>
    <source>
        <strain evidence="1">ARYD1</strain>
    </source>
</reference>
<evidence type="ECO:0000313" key="2">
    <source>
        <dbReference type="Proteomes" id="UP000323337"/>
    </source>
</evidence>
<evidence type="ECO:0000313" key="1">
    <source>
        <dbReference type="EMBL" id="TYB33674.1"/>
    </source>
</evidence>
<dbReference type="AlphaFoldDB" id="A0A5D0MIW4"/>
<gene>
    <name evidence="1" type="ORF">FXF49_05065</name>
</gene>
<dbReference type="RefSeq" id="WP_303700830.1">
    <property type="nucleotide sequence ID" value="NZ_VSIV01000117.1"/>
</dbReference>
<accession>A0A5D0MIW4</accession>
<protein>
    <submittedName>
        <fullName evidence="1">Uncharacterized protein</fullName>
    </submittedName>
</protein>
<dbReference type="Proteomes" id="UP000323337">
    <property type="component" value="Unassembled WGS sequence"/>
</dbReference>